<evidence type="ECO:0000259" key="5">
    <source>
        <dbReference type="PROSITE" id="PS50111"/>
    </source>
</evidence>
<dbReference type="Pfam" id="PF00015">
    <property type="entry name" value="MCPsignal"/>
    <property type="match status" value="1"/>
</dbReference>
<keyword evidence="1" id="KW-0145">Chemotaxis</keyword>
<feature type="transmembrane region" description="Helical" evidence="4">
    <location>
        <begin position="39"/>
        <end position="58"/>
    </location>
</feature>
<dbReference type="PANTHER" id="PTHR43531">
    <property type="entry name" value="PROTEIN ICFG"/>
    <property type="match status" value="1"/>
</dbReference>
<dbReference type="GO" id="GO:0004888">
    <property type="term" value="F:transmembrane signaling receptor activity"/>
    <property type="evidence" value="ECO:0007669"/>
    <property type="project" value="InterPro"/>
</dbReference>
<dbReference type="InterPro" id="IPR051310">
    <property type="entry name" value="MCP_chemotaxis"/>
</dbReference>
<dbReference type="InterPro" id="IPR003660">
    <property type="entry name" value="HAMP_dom"/>
</dbReference>
<reference evidence="7" key="1">
    <citation type="submission" date="2023-07" db="EMBL/GenBank/DDBJ databases">
        <authorList>
            <person name="Pelsma A.J. K."/>
        </authorList>
    </citation>
    <scope>NUCLEOTIDE SEQUENCE</scope>
</reference>
<name>A0AA48REB1_9ZZZZ</name>
<feature type="domain" description="Methyl-accepting transducer" evidence="5">
    <location>
        <begin position="273"/>
        <end position="502"/>
    </location>
</feature>
<keyword evidence="3" id="KW-0175">Coiled coil</keyword>
<dbReference type="PANTHER" id="PTHR43531:SF11">
    <property type="entry name" value="METHYL-ACCEPTING CHEMOTAXIS PROTEIN 3"/>
    <property type="match status" value="1"/>
</dbReference>
<evidence type="ECO:0000313" key="7">
    <source>
        <dbReference type="EMBL" id="CAJ0870143.1"/>
    </source>
</evidence>
<protein>
    <recommendedName>
        <fullName evidence="8">Methyl-accepting chemotaxis protein</fullName>
    </recommendedName>
</protein>
<dbReference type="GO" id="GO:0016020">
    <property type="term" value="C:membrane"/>
    <property type="evidence" value="ECO:0007669"/>
    <property type="project" value="InterPro"/>
</dbReference>
<dbReference type="Gene3D" id="1.10.287.950">
    <property type="entry name" value="Methyl-accepting chemotaxis protein"/>
    <property type="match status" value="1"/>
</dbReference>
<dbReference type="AlphaFoldDB" id="A0AA48REB1"/>
<feature type="domain" description="HAMP" evidence="6">
    <location>
        <begin position="225"/>
        <end position="268"/>
    </location>
</feature>
<organism evidence="7">
    <name type="scientific">freshwater sediment metagenome</name>
    <dbReference type="NCBI Taxonomy" id="556182"/>
    <lineage>
        <taxon>unclassified sequences</taxon>
        <taxon>metagenomes</taxon>
        <taxon>ecological metagenomes</taxon>
    </lineage>
</organism>
<dbReference type="SUPFAM" id="SSF58104">
    <property type="entry name" value="Methyl-accepting chemotaxis protein (MCP) signaling domain"/>
    <property type="match status" value="1"/>
</dbReference>
<evidence type="ECO:0000256" key="1">
    <source>
        <dbReference type="ARBA" id="ARBA00022500"/>
    </source>
</evidence>
<evidence type="ECO:0000259" key="6">
    <source>
        <dbReference type="PROSITE" id="PS50885"/>
    </source>
</evidence>
<evidence type="ECO:0000256" key="3">
    <source>
        <dbReference type="SAM" id="Coils"/>
    </source>
</evidence>
<feature type="transmembrane region" description="Helical" evidence="4">
    <location>
        <begin position="14"/>
        <end position="32"/>
    </location>
</feature>
<dbReference type="InterPro" id="IPR004090">
    <property type="entry name" value="Chemotax_Me-accpt_rcpt"/>
</dbReference>
<dbReference type="PROSITE" id="PS50111">
    <property type="entry name" value="CHEMOTAXIS_TRANSDUC_2"/>
    <property type="match status" value="1"/>
</dbReference>
<sequence>MQRPDDVYRRADKLILVLLWAHVPFNFLVSWLVGAPVGLITASTAICAGFATALWYLAPNPLAVRMTIAVALMCVVSLLLAAMAGHRWQVDIHMYYFVAVALVAVYCNPFVIAVAASTVALHHLVLNFILPAAIYPGGSDFLRVVLHAVILLLESAGLIWMAVMLSNAFAREGGALQSAQEATVAAEQIAAELRFAKEVEQRRFEEQRAFQAEVSERQSELVSLLASKLEQVATGDLTARIREPVDKSFEKVRDDFNSANGRLDAALQRVNERAASVRQGADRISGAADDLSERTEQQAANLEAAAAALKEVTENASQAAQGAGHANEIIAATDREAKATSGMVQEAIGAMDGITESATKIGQTIGVIDEIAFQINLLALNAGVEAARAGEAGRGFAVVATEVRSLAERSGQAAREIKDIVSNSAAQVHEGAKLVQDAAGAIRAILTKVSEINRIVSTIAGDAKLQAAGLDQVNAMVARMDQMTQKNSVIAEESAAASVSLREESDGLNRLMGEFKSGAASGGVLRKQEDAGVRRAS</sequence>
<comment type="similarity">
    <text evidence="2">Belongs to the methyl-accepting chemotaxis (MCP) protein family.</text>
</comment>
<dbReference type="SMART" id="SM00283">
    <property type="entry name" value="MA"/>
    <property type="match status" value="1"/>
</dbReference>
<dbReference type="PROSITE" id="PS50885">
    <property type="entry name" value="HAMP"/>
    <property type="match status" value="1"/>
</dbReference>
<feature type="transmembrane region" description="Helical" evidence="4">
    <location>
        <begin position="95"/>
        <end position="121"/>
    </location>
</feature>
<dbReference type="GO" id="GO:0007165">
    <property type="term" value="P:signal transduction"/>
    <property type="evidence" value="ECO:0007669"/>
    <property type="project" value="InterPro"/>
</dbReference>
<keyword evidence="4" id="KW-1133">Transmembrane helix</keyword>
<gene>
    <name evidence="7" type="ORF">AMST5_02203</name>
</gene>
<feature type="transmembrane region" description="Helical" evidence="4">
    <location>
        <begin position="141"/>
        <end position="163"/>
    </location>
</feature>
<feature type="coiled-coil region" evidence="3">
    <location>
        <begin position="292"/>
        <end position="319"/>
    </location>
</feature>
<evidence type="ECO:0008006" key="8">
    <source>
        <dbReference type="Google" id="ProtNLM"/>
    </source>
</evidence>
<accession>A0AA48REB1</accession>
<keyword evidence="4" id="KW-0812">Transmembrane</keyword>
<dbReference type="EMBL" id="OY288114">
    <property type="protein sequence ID" value="CAJ0870143.1"/>
    <property type="molecule type" value="Genomic_DNA"/>
</dbReference>
<dbReference type="CDD" id="cd11386">
    <property type="entry name" value="MCP_signal"/>
    <property type="match status" value="1"/>
</dbReference>
<dbReference type="GO" id="GO:0006935">
    <property type="term" value="P:chemotaxis"/>
    <property type="evidence" value="ECO:0007669"/>
    <property type="project" value="UniProtKB-KW"/>
</dbReference>
<evidence type="ECO:0000256" key="2">
    <source>
        <dbReference type="ARBA" id="ARBA00029447"/>
    </source>
</evidence>
<evidence type="ECO:0000256" key="4">
    <source>
        <dbReference type="SAM" id="Phobius"/>
    </source>
</evidence>
<dbReference type="InterPro" id="IPR004089">
    <property type="entry name" value="MCPsignal_dom"/>
</dbReference>
<keyword evidence="4" id="KW-0472">Membrane</keyword>
<feature type="transmembrane region" description="Helical" evidence="4">
    <location>
        <begin position="64"/>
        <end position="83"/>
    </location>
</feature>
<dbReference type="PRINTS" id="PR00260">
    <property type="entry name" value="CHEMTRNSDUCR"/>
</dbReference>
<proteinExistence type="inferred from homology"/>